<dbReference type="InterPro" id="IPR001387">
    <property type="entry name" value="Cro/C1-type_HTH"/>
</dbReference>
<dbReference type="CDD" id="cd00093">
    <property type="entry name" value="HTH_XRE"/>
    <property type="match status" value="1"/>
</dbReference>
<dbReference type="AlphaFoldDB" id="A0A3S8RM24"/>
<dbReference type="Proteomes" id="UP000278804">
    <property type="component" value="Chromosome"/>
</dbReference>
<evidence type="ECO:0000259" key="3">
    <source>
        <dbReference type="PROSITE" id="PS50943"/>
    </source>
</evidence>
<proteinExistence type="predicted"/>
<dbReference type="Gene3D" id="1.10.260.40">
    <property type="entry name" value="lambda repressor-like DNA-binding domains"/>
    <property type="match status" value="1"/>
</dbReference>
<dbReference type="EMBL" id="CP034234">
    <property type="protein sequence ID" value="AZK44011.1"/>
    <property type="molecule type" value="Genomic_DNA"/>
</dbReference>
<protein>
    <submittedName>
        <fullName evidence="4">XRE family transcriptional regulator</fullName>
    </submittedName>
</protein>
<dbReference type="Pfam" id="PF01381">
    <property type="entry name" value="HTH_3"/>
    <property type="match status" value="1"/>
</dbReference>
<feature type="domain" description="HTH cro/C1-type" evidence="3">
    <location>
        <begin position="3"/>
        <end position="57"/>
    </location>
</feature>
<dbReference type="KEGG" id="eri:EEI45_03830"/>
<evidence type="ECO:0000313" key="4">
    <source>
        <dbReference type="EMBL" id="AZK44011.1"/>
    </source>
</evidence>
<reference evidence="4 5" key="1">
    <citation type="journal article" date="2020" name="Int. J. Syst. Evol. Microbiol.">
        <title>Description of Erysipelothrix piscisicarius sp. nov., an emergent fish pathogen, and assessment of virulence using a tiger barb (Puntigrus tetrazona) infection model.</title>
        <authorList>
            <person name="Pomaranski E.K."/>
            <person name="Griffin M.J."/>
            <person name="Camus A.C."/>
            <person name="Armwood A.R."/>
            <person name="Shelley J."/>
            <person name="Waldbieser G.C."/>
            <person name="LaFrentz B.R."/>
            <person name="Garcia J.C."/>
            <person name="Yanong R."/>
            <person name="Soto E."/>
        </authorList>
    </citation>
    <scope>NUCLEOTIDE SEQUENCE [LARGE SCALE GENOMIC DNA]</scope>
    <source>
        <strain evidence="4 5">15TAL0474</strain>
    </source>
</reference>
<keyword evidence="2" id="KW-1133">Transmembrane helix</keyword>
<name>A0A3S8RM24_9FIRM</name>
<keyword evidence="2" id="KW-0812">Transmembrane</keyword>
<dbReference type="GO" id="GO:0003677">
    <property type="term" value="F:DNA binding"/>
    <property type="evidence" value="ECO:0007669"/>
    <property type="project" value="UniProtKB-KW"/>
</dbReference>
<evidence type="ECO:0000256" key="1">
    <source>
        <dbReference type="ARBA" id="ARBA00023125"/>
    </source>
</evidence>
<dbReference type="RefSeq" id="WP_125164212.1">
    <property type="nucleotide sequence ID" value="NZ_CP034234.1"/>
</dbReference>
<accession>A0A3S8RM24</accession>
<evidence type="ECO:0000313" key="5">
    <source>
        <dbReference type="Proteomes" id="UP000278804"/>
    </source>
</evidence>
<dbReference type="PANTHER" id="PTHR46558:SF15">
    <property type="entry name" value="HELIX-TURN-HELIX DOMAIN PROTEIN"/>
    <property type="match status" value="1"/>
</dbReference>
<dbReference type="SUPFAM" id="SSF47413">
    <property type="entry name" value="lambda repressor-like DNA-binding domains"/>
    <property type="match status" value="1"/>
</dbReference>
<dbReference type="PANTHER" id="PTHR46558">
    <property type="entry name" value="TRACRIPTIONAL REGULATORY PROTEIN-RELATED-RELATED"/>
    <property type="match status" value="1"/>
</dbReference>
<evidence type="ECO:0000256" key="2">
    <source>
        <dbReference type="SAM" id="Phobius"/>
    </source>
</evidence>
<dbReference type="InterPro" id="IPR010982">
    <property type="entry name" value="Lambda_DNA-bd_dom_sf"/>
</dbReference>
<feature type="transmembrane region" description="Helical" evidence="2">
    <location>
        <begin position="79"/>
        <end position="98"/>
    </location>
</feature>
<sequence>MRLKKIRESRGFTQDHIARKLCVTRQAISRWKNEKTQPDIQSLAKLSEIYNCSIDELVKDDTENFIERISGTTDVFNKFITWVPIIGIIYLIYFLIDVEIQVSDKIKKIIIIRISISVIIVMLLLIIYIIFFK</sequence>
<keyword evidence="5" id="KW-1185">Reference proteome</keyword>
<organism evidence="4 5">
    <name type="scientific">Erysipelothrix piscisicarius</name>
    <dbReference type="NCBI Taxonomy" id="2485784"/>
    <lineage>
        <taxon>Bacteria</taxon>
        <taxon>Bacillati</taxon>
        <taxon>Bacillota</taxon>
        <taxon>Erysipelotrichia</taxon>
        <taxon>Erysipelotrichales</taxon>
        <taxon>Erysipelotrichaceae</taxon>
        <taxon>Erysipelothrix</taxon>
    </lineage>
</organism>
<dbReference type="SMART" id="SM00530">
    <property type="entry name" value="HTH_XRE"/>
    <property type="match status" value="1"/>
</dbReference>
<gene>
    <name evidence="4" type="ORF">EEI45_03830</name>
</gene>
<dbReference type="PROSITE" id="PS50943">
    <property type="entry name" value="HTH_CROC1"/>
    <property type="match status" value="1"/>
</dbReference>
<keyword evidence="1" id="KW-0238">DNA-binding</keyword>
<feature type="transmembrane region" description="Helical" evidence="2">
    <location>
        <begin position="110"/>
        <end position="131"/>
    </location>
</feature>
<keyword evidence="2" id="KW-0472">Membrane</keyword>